<evidence type="ECO:0008006" key="4">
    <source>
        <dbReference type="Google" id="ProtNLM"/>
    </source>
</evidence>
<feature type="non-terminal residue" evidence="2">
    <location>
        <position position="960"/>
    </location>
</feature>
<proteinExistence type="predicted"/>
<evidence type="ECO:0000313" key="3">
    <source>
        <dbReference type="Proteomes" id="UP000648984"/>
    </source>
</evidence>
<name>A0ABX1Q6E5_9RHOO</name>
<dbReference type="RefSeq" id="WP_169259082.1">
    <property type="nucleotide sequence ID" value="NZ_WTVQ01000004.1"/>
</dbReference>
<dbReference type="Proteomes" id="UP000648984">
    <property type="component" value="Unassembled WGS sequence"/>
</dbReference>
<comment type="caution">
    <text evidence="2">The sequence shown here is derived from an EMBL/GenBank/DDBJ whole genome shotgun (WGS) entry which is preliminary data.</text>
</comment>
<keyword evidence="1" id="KW-0732">Signal</keyword>
<dbReference type="Gene3D" id="2.130.10.130">
    <property type="entry name" value="Integrin alpha, N-terminal"/>
    <property type="match status" value="2"/>
</dbReference>
<organism evidence="2 3">
    <name type="scientific">Aromatoleum diolicum</name>
    <dbReference type="NCBI Taxonomy" id="75796"/>
    <lineage>
        <taxon>Bacteria</taxon>
        <taxon>Pseudomonadati</taxon>
        <taxon>Pseudomonadota</taxon>
        <taxon>Betaproteobacteria</taxon>
        <taxon>Rhodocyclales</taxon>
        <taxon>Rhodocyclaceae</taxon>
        <taxon>Aromatoleum</taxon>
    </lineage>
</organism>
<dbReference type="PANTHER" id="PTHR46580:SF4">
    <property type="entry name" value="ATP_GTP-BINDING PROTEIN"/>
    <property type="match status" value="1"/>
</dbReference>
<accession>A0ABX1Q6E5</accession>
<protein>
    <recommendedName>
        <fullName evidence="4">FG-GAP repeat protein</fullName>
    </recommendedName>
</protein>
<keyword evidence="3" id="KW-1185">Reference proteome</keyword>
<evidence type="ECO:0000256" key="1">
    <source>
        <dbReference type="ARBA" id="ARBA00022729"/>
    </source>
</evidence>
<evidence type="ECO:0000313" key="2">
    <source>
        <dbReference type="EMBL" id="NMG73943.1"/>
    </source>
</evidence>
<gene>
    <name evidence="2" type="ORF">GPA25_04130</name>
</gene>
<sequence>MIVVTNAFISGKNFIVENDVFDDFSSGSGVRRLFVQFSSQLSLASIVTSAQNDVLIYDGNYAYRDKVVSFGAGAGNDIFVIGAGPYQYVGSVNVDMGEGDDRLVVNSLQGNITGTGGLFRGGDGHDIIEIRADGIELGIFSNSPFIFLGDGGNDRFVLNGQQVNVLNSATGGVVDGGSGFDTLTWNLRYQLSVGGQQIPIVGVLEGTDYAQEITARDIERLILEPLGDGLTVRFAEQDVASITAGSDFDRSQLGLEGVEGRGTVLFLESSTAPVAVDLEGWARLGTSIHADSFGYAIFGSGDGVLVIDPLLLQPGMVPEAVFVDRSLGGVVLAKDLFPAFDDGSTFLVTDESGATASYASFDVGMRGVRVLAGEETPEAFTLRVTKVDLEGNETARLLAVSMSELSFRHTGTAGNRFETAAVGDVNGDGVKDIVGAVQGPEGHFSVATLESQGLSKLFENGRAQREARLVDLDNDGDLDLIANTYAASQPGPNVALMYLNDGTGFFAEVESFANMNIQGYGETIVAADFNNDQLTDLYIPYYFRNDPDGQEVAGSRLLINIDGGEFEDQTEQWDVLNSDGSLSLAGFGLGWDAAMPEGAQSLDFNRDGFLDLYVGNHLFINQGNAFFDANRALGLPVEFEEGASFFDWNNDSYLDLLLIRPEKGPELYEFDADADRFELANVFPEGRIYSNTYGLSVGDLDGDGWDDVYLVGGAANTPRLYLNQNGENFVEYRSDATASLLNYAGPVIDDLDGDGRLDMALGGSRGVLINASTTTANPIRITLLGPGGERNQYGRIVQLAPDDESDERVLTRIVDGGSGYMAQRDYTLTFTDAKPGSYMATAYVVDYPSGLPVALSFQVQTGGSYEVYAANGAVSARVKDIATGEFVSYNRQYASIPGDDVLDINLASVPVDTGEGRDRITLNGAMLNDLAGVVADGGAGSDVLTFDGSNAYTTEQLRLS</sequence>
<dbReference type="PANTHER" id="PTHR46580">
    <property type="entry name" value="SENSOR KINASE-RELATED"/>
    <property type="match status" value="1"/>
</dbReference>
<dbReference type="SUPFAM" id="SSF69318">
    <property type="entry name" value="Integrin alpha N-terminal domain"/>
    <property type="match status" value="1"/>
</dbReference>
<dbReference type="Pfam" id="PF13517">
    <property type="entry name" value="FG-GAP_3"/>
    <property type="match status" value="2"/>
</dbReference>
<dbReference type="InterPro" id="IPR028994">
    <property type="entry name" value="Integrin_alpha_N"/>
</dbReference>
<dbReference type="EMBL" id="WTVQ01000004">
    <property type="protein sequence ID" value="NMG73943.1"/>
    <property type="molecule type" value="Genomic_DNA"/>
</dbReference>
<reference evidence="2 3" key="1">
    <citation type="submission" date="2019-12" db="EMBL/GenBank/DDBJ databases">
        <title>Comparative genomics gives insights into the taxonomy of the Azoarcus-Aromatoleum group and reveals separate origins of nif in the plant-associated Azoarcus and non-plant-associated Aromatoleum sub-groups.</title>
        <authorList>
            <person name="Lafos M."/>
            <person name="Maluk M."/>
            <person name="Batista M."/>
            <person name="Junghare M."/>
            <person name="Carmona M."/>
            <person name="Faoro H."/>
            <person name="Cruz L.M."/>
            <person name="Battistoni F."/>
            <person name="De Souza E."/>
            <person name="Pedrosa F."/>
            <person name="Chen W.-M."/>
            <person name="Poole P.S."/>
            <person name="Dixon R.A."/>
            <person name="James E.K."/>
        </authorList>
    </citation>
    <scope>NUCLEOTIDE SEQUENCE [LARGE SCALE GENOMIC DNA]</scope>
    <source>
        <strain evidence="2 3">22Lin</strain>
    </source>
</reference>
<dbReference type="InterPro" id="IPR013517">
    <property type="entry name" value="FG-GAP"/>
</dbReference>